<keyword evidence="5" id="KW-0460">Magnesium</keyword>
<evidence type="ECO:0000256" key="4">
    <source>
        <dbReference type="ARBA" id="ARBA00022801"/>
    </source>
</evidence>
<name>A0ABU7LZ59_9PROT</name>
<dbReference type="SUPFAM" id="SSF55811">
    <property type="entry name" value="Nudix"/>
    <property type="match status" value="1"/>
</dbReference>
<dbReference type="InterPro" id="IPR015797">
    <property type="entry name" value="NUDIX_hydrolase-like_dom_sf"/>
</dbReference>
<evidence type="ECO:0000256" key="2">
    <source>
        <dbReference type="ARBA" id="ARBA00001946"/>
    </source>
</evidence>
<dbReference type="RefSeq" id="WP_330196374.1">
    <property type="nucleotide sequence ID" value="NZ_JAZDRO010000003.1"/>
</dbReference>
<reference evidence="8 9" key="1">
    <citation type="submission" date="2024-01" db="EMBL/GenBank/DDBJ databases">
        <title>Hyphobacterium bacterium isolated from marine sediment.</title>
        <authorList>
            <person name="Zhao S."/>
        </authorList>
    </citation>
    <scope>NUCLEOTIDE SEQUENCE [LARGE SCALE GENOMIC DNA]</scope>
    <source>
        <strain evidence="8 9">Y60-23</strain>
    </source>
</reference>
<dbReference type="PANTHER" id="PTHR12318">
    <property type="entry name" value="TESTOSTERONE-REGULATED PROTEIN RP2"/>
    <property type="match status" value="1"/>
</dbReference>
<dbReference type="InterPro" id="IPR039121">
    <property type="entry name" value="NUDT19"/>
</dbReference>
<accession>A0ABU7LZ59</accession>
<keyword evidence="9" id="KW-1185">Reference proteome</keyword>
<evidence type="ECO:0000313" key="9">
    <source>
        <dbReference type="Proteomes" id="UP001310692"/>
    </source>
</evidence>
<comment type="cofactor">
    <cofactor evidence="2">
        <name>Mg(2+)</name>
        <dbReference type="ChEBI" id="CHEBI:18420"/>
    </cofactor>
</comment>
<dbReference type="EMBL" id="JAZDRO010000003">
    <property type="protein sequence ID" value="MEE2566823.1"/>
    <property type="molecule type" value="Genomic_DNA"/>
</dbReference>
<keyword evidence="6" id="KW-0464">Manganese</keyword>
<evidence type="ECO:0000259" key="7">
    <source>
        <dbReference type="PROSITE" id="PS51462"/>
    </source>
</evidence>
<evidence type="ECO:0000256" key="5">
    <source>
        <dbReference type="ARBA" id="ARBA00022842"/>
    </source>
</evidence>
<proteinExistence type="predicted"/>
<dbReference type="Proteomes" id="UP001310692">
    <property type="component" value="Unassembled WGS sequence"/>
</dbReference>
<sequence length="216" mass="24457">MTLRPKFAGSLLLTRGAGEEMEVLMGRRSSAHAFMPQRYVFPGGRVDRADHFAAYSGDLDDRSREAMETVLSERRARAIAVAAIRETAEETGHLIARRGQMRSRHAAWEPFREAGAKPDLSGLTLIARAITPPGRVRRFDAWFFRADISSVMCETGACSREELEDVRWVDLQAARKLELPKVTHFVLGELERHIADPEARPRHIRELARKVRLDTL</sequence>
<comment type="cofactor">
    <cofactor evidence="1">
        <name>Mn(2+)</name>
        <dbReference type="ChEBI" id="CHEBI:29035"/>
    </cofactor>
</comment>
<protein>
    <submittedName>
        <fullName evidence="8">NUDIX domain-containing protein</fullName>
    </submittedName>
</protein>
<dbReference type="PANTHER" id="PTHR12318:SF0">
    <property type="entry name" value="ACYL-COENZYME A DIPHOSPHATASE NUDT19"/>
    <property type="match status" value="1"/>
</dbReference>
<gene>
    <name evidence="8" type="ORF">V0U35_09035</name>
</gene>
<evidence type="ECO:0000256" key="3">
    <source>
        <dbReference type="ARBA" id="ARBA00022723"/>
    </source>
</evidence>
<evidence type="ECO:0000256" key="6">
    <source>
        <dbReference type="ARBA" id="ARBA00023211"/>
    </source>
</evidence>
<keyword evidence="3" id="KW-0479">Metal-binding</keyword>
<dbReference type="InterPro" id="IPR000086">
    <property type="entry name" value="NUDIX_hydrolase_dom"/>
</dbReference>
<organism evidence="8 9">
    <name type="scientific">Hyphobacterium marinum</name>
    <dbReference type="NCBI Taxonomy" id="3116574"/>
    <lineage>
        <taxon>Bacteria</taxon>
        <taxon>Pseudomonadati</taxon>
        <taxon>Pseudomonadota</taxon>
        <taxon>Alphaproteobacteria</taxon>
        <taxon>Maricaulales</taxon>
        <taxon>Maricaulaceae</taxon>
        <taxon>Hyphobacterium</taxon>
    </lineage>
</organism>
<keyword evidence="4" id="KW-0378">Hydrolase</keyword>
<dbReference type="Gene3D" id="3.90.79.10">
    <property type="entry name" value="Nucleoside Triphosphate Pyrophosphohydrolase"/>
    <property type="match status" value="1"/>
</dbReference>
<evidence type="ECO:0000256" key="1">
    <source>
        <dbReference type="ARBA" id="ARBA00001936"/>
    </source>
</evidence>
<dbReference type="PROSITE" id="PS51462">
    <property type="entry name" value="NUDIX"/>
    <property type="match status" value="1"/>
</dbReference>
<comment type="caution">
    <text evidence="8">The sequence shown here is derived from an EMBL/GenBank/DDBJ whole genome shotgun (WGS) entry which is preliminary data.</text>
</comment>
<feature type="domain" description="Nudix hydrolase" evidence="7">
    <location>
        <begin position="3"/>
        <end position="191"/>
    </location>
</feature>
<evidence type="ECO:0000313" key="8">
    <source>
        <dbReference type="EMBL" id="MEE2566823.1"/>
    </source>
</evidence>